<dbReference type="GO" id="GO:0016491">
    <property type="term" value="F:oxidoreductase activity"/>
    <property type="evidence" value="ECO:0007669"/>
    <property type="project" value="UniProtKB-KW"/>
</dbReference>
<dbReference type="CDD" id="cd05233">
    <property type="entry name" value="SDR_c"/>
    <property type="match status" value="1"/>
</dbReference>
<name>A0A3Q9C1Y1_9ACTN</name>
<accession>A0A3Q9C1Y1</accession>
<dbReference type="InterPro" id="IPR020904">
    <property type="entry name" value="Sc_DH/Rdtase_CS"/>
</dbReference>
<dbReference type="InterPro" id="IPR036291">
    <property type="entry name" value="NAD(P)-bd_dom_sf"/>
</dbReference>
<dbReference type="Pfam" id="PF00561">
    <property type="entry name" value="Abhydrolase_1"/>
    <property type="match status" value="1"/>
</dbReference>
<keyword evidence="2" id="KW-0560">Oxidoreductase</keyword>
<organism evidence="4 5">
    <name type="scientific">Streptomyces aquilus</name>
    <dbReference type="NCBI Taxonomy" id="2548456"/>
    <lineage>
        <taxon>Bacteria</taxon>
        <taxon>Bacillati</taxon>
        <taxon>Actinomycetota</taxon>
        <taxon>Actinomycetes</taxon>
        <taxon>Kitasatosporales</taxon>
        <taxon>Streptomycetaceae</taxon>
        <taxon>Streptomyces</taxon>
    </lineage>
</organism>
<dbReference type="InterPro" id="IPR029058">
    <property type="entry name" value="AB_hydrolase_fold"/>
</dbReference>
<evidence type="ECO:0000259" key="3">
    <source>
        <dbReference type="SMART" id="SM00822"/>
    </source>
</evidence>
<dbReference type="Gene3D" id="3.40.50.720">
    <property type="entry name" value="NAD(P)-binding Rossmann-like Domain"/>
    <property type="match status" value="1"/>
</dbReference>
<sequence>MTLENARERRVRTGGVELCVAELGEAGQPTVVLVHGYPDSKEVWAQVAARLADRFHVVLYDVRGHGRSTAPRPLRGGFTLEKLTDDFLAVVDAVSPDRPVHLVGHDWGSVQAWEFATVARTEGRIASFTSMSGPSLDHFGHWINTRLRRPTPRRVGQLLGQGAKSWYVYALHTPVLPELAWRGPLGKAWPRVLERFERVPGDGYPTSSLPTDAAHGAWLYRDNVRARLRRPRPDAYAHAPVQLITPLGDAFLSERLYDNLEQWVPQLTRRTLPARHWIPRSRPDQLAAWIGEFVTANESGRTVTAPSGKYADRFGGQLVLVTGAGSGIGRATAYAFAESGARVIAVDRDAEGAARTAEMSRLLGAPDAWAETVDVSDEQAMEKLADKVATAYGVVDVLVNNAGIGLSGSFFDTTPEDWKKVLDVNLWGVIHGCRLFGRQMAERGQGGHIVNTASAAAYQPSKALPAYSTSKAAVLMLSECLRAELAGQGIGVSAICPGFVNTNITSTARFAGVDGEEEKRRQKRTARLYGLRNYPPEKVADAILRAVVRDEAVVPVTPEARGAHLMSRFTPRALRAIARLEPPL</sequence>
<feature type="domain" description="Ketoreductase" evidence="3">
    <location>
        <begin position="317"/>
        <end position="498"/>
    </location>
</feature>
<dbReference type="KEGG" id="saqu:EJC51_24420"/>
<dbReference type="InterPro" id="IPR000073">
    <property type="entry name" value="AB_hydrolase_1"/>
</dbReference>
<dbReference type="RefSeq" id="WP_126273033.1">
    <property type="nucleotide sequence ID" value="NZ_CP034463.1"/>
</dbReference>
<protein>
    <submittedName>
        <fullName evidence="4">SDR family oxidoreductase</fullName>
    </submittedName>
</protein>
<dbReference type="InterPro" id="IPR002347">
    <property type="entry name" value="SDR_fam"/>
</dbReference>
<evidence type="ECO:0000313" key="4">
    <source>
        <dbReference type="EMBL" id="AZP18934.1"/>
    </source>
</evidence>
<dbReference type="SMART" id="SM00822">
    <property type="entry name" value="PKS_KR"/>
    <property type="match status" value="1"/>
</dbReference>
<dbReference type="PROSITE" id="PS00061">
    <property type="entry name" value="ADH_SHORT"/>
    <property type="match status" value="1"/>
</dbReference>
<evidence type="ECO:0000256" key="2">
    <source>
        <dbReference type="ARBA" id="ARBA00023002"/>
    </source>
</evidence>
<dbReference type="SUPFAM" id="SSF51735">
    <property type="entry name" value="NAD(P)-binding Rossmann-fold domains"/>
    <property type="match status" value="1"/>
</dbReference>
<dbReference type="FunFam" id="3.40.50.720:FF:000084">
    <property type="entry name" value="Short-chain dehydrogenase reductase"/>
    <property type="match status" value="1"/>
</dbReference>
<proteinExistence type="inferred from homology"/>
<dbReference type="InterPro" id="IPR057326">
    <property type="entry name" value="KR_dom"/>
</dbReference>
<dbReference type="Proteomes" id="UP000280197">
    <property type="component" value="Chromosome"/>
</dbReference>
<reference evidence="4 5" key="1">
    <citation type="submission" date="2018-12" db="EMBL/GenBank/DDBJ databases">
        <authorList>
            <person name="Li K."/>
        </authorList>
    </citation>
    <scope>NUCLEOTIDE SEQUENCE [LARGE SCALE GENOMIC DNA]</scope>
    <source>
        <strain evidence="5">CR22</strain>
    </source>
</reference>
<dbReference type="AlphaFoldDB" id="A0A3Q9C1Y1"/>
<comment type="similarity">
    <text evidence="1">Belongs to the short-chain dehydrogenases/reductases (SDR) family.</text>
</comment>
<dbReference type="Pfam" id="PF00106">
    <property type="entry name" value="adh_short"/>
    <property type="match status" value="1"/>
</dbReference>
<evidence type="ECO:0000256" key="1">
    <source>
        <dbReference type="ARBA" id="ARBA00006484"/>
    </source>
</evidence>
<dbReference type="EMBL" id="CP034463">
    <property type="protein sequence ID" value="AZP18934.1"/>
    <property type="molecule type" value="Genomic_DNA"/>
</dbReference>
<dbReference type="PRINTS" id="PR00081">
    <property type="entry name" value="GDHRDH"/>
</dbReference>
<dbReference type="PANTHER" id="PTHR43391">
    <property type="entry name" value="RETINOL DEHYDROGENASE-RELATED"/>
    <property type="match status" value="1"/>
</dbReference>
<gene>
    <name evidence="4" type="ORF">EJC51_24420</name>
</gene>
<evidence type="ECO:0000313" key="5">
    <source>
        <dbReference type="Proteomes" id="UP000280197"/>
    </source>
</evidence>
<keyword evidence="5" id="KW-1185">Reference proteome</keyword>
<dbReference type="SUPFAM" id="SSF53474">
    <property type="entry name" value="alpha/beta-Hydrolases"/>
    <property type="match status" value="1"/>
</dbReference>
<dbReference type="PANTHER" id="PTHR43391:SF12">
    <property type="entry name" value="OXIDOREDUCTASE EPHD-RELATED"/>
    <property type="match status" value="1"/>
</dbReference>
<dbReference type="Gene3D" id="3.40.50.1820">
    <property type="entry name" value="alpha/beta hydrolase"/>
    <property type="match status" value="1"/>
</dbReference>
<dbReference type="PRINTS" id="PR00080">
    <property type="entry name" value="SDRFAMILY"/>
</dbReference>
<dbReference type="NCBIfam" id="NF004514">
    <property type="entry name" value="PRK05855.1"/>
    <property type="match status" value="1"/>
</dbReference>